<name>A0A195C405_9HYME</name>
<dbReference type="AlphaFoldDB" id="A0A195C405"/>
<sequence>MGAITEGKYQKQDVTVNYRSQIGNTDSSELLSLDHEQKPRRSFCKLTRRRGHAHKRDIRPLSSSLRFSDGTKESGVLCAVRLASADDSPRPPSLSYGQVISDNGLHRCVYDRQDCKRGSGAHTTSSRDGRNSSRGETIVREQGEGGRETGSTCLFAPATAAAEEVEEEEEEFQPIASLKFAEDNDYDYDDDEIAIGGDEALIKRKKSTS</sequence>
<keyword evidence="3" id="KW-1185">Reference proteome</keyword>
<feature type="region of interest" description="Disordered" evidence="1">
    <location>
        <begin position="116"/>
        <end position="152"/>
    </location>
</feature>
<gene>
    <name evidence="2" type="ORF">ALC62_14503</name>
</gene>
<dbReference type="Proteomes" id="UP000078542">
    <property type="component" value="Unassembled WGS sequence"/>
</dbReference>
<evidence type="ECO:0000313" key="3">
    <source>
        <dbReference type="Proteomes" id="UP000078542"/>
    </source>
</evidence>
<evidence type="ECO:0000256" key="1">
    <source>
        <dbReference type="SAM" id="MobiDB-lite"/>
    </source>
</evidence>
<feature type="compositionally biased region" description="Basic and acidic residues" evidence="1">
    <location>
        <begin position="125"/>
        <end position="147"/>
    </location>
</feature>
<protein>
    <submittedName>
        <fullName evidence="2">Uncharacterized protein</fullName>
    </submittedName>
</protein>
<dbReference type="EMBL" id="KQ978344">
    <property type="protein sequence ID" value="KYM94908.1"/>
    <property type="molecule type" value="Genomic_DNA"/>
</dbReference>
<reference evidence="2 3" key="1">
    <citation type="submission" date="2016-03" db="EMBL/GenBank/DDBJ databases">
        <title>Cyphomyrmex costatus WGS genome.</title>
        <authorList>
            <person name="Nygaard S."/>
            <person name="Hu H."/>
            <person name="Boomsma J."/>
            <person name="Zhang G."/>
        </authorList>
    </citation>
    <scope>NUCLEOTIDE SEQUENCE [LARGE SCALE GENOMIC DNA]</scope>
    <source>
        <strain evidence="2">MS0001</strain>
        <tissue evidence="2">Whole body</tissue>
    </source>
</reference>
<accession>A0A195C405</accession>
<evidence type="ECO:0000313" key="2">
    <source>
        <dbReference type="EMBL" id="KYM94908.1"/>
    </source>
</evidence>
<organism evidence="2 3">
    <name type="scientific">Cyphomyrmex costatus</name>
    <dbReference type="NCBI Taxonomy" id="456900"/>
    <lineage>
        <taxon>Eukaryota</taxon>
        <taxon>Metazoa</taxon>
        <taxon>Ecdysozoa</taxon>
        <taxon>Arthropoda</taxon>
        <taxon>Hexapoda</taxon>
        <taxon>Insecta</taxon>
        <taxon>Pterygota</taxon>
        <taxon>Neoptera</taxon>
        <taxon>Endopterygota</taxon>
        <taxon>Hymenoptera</taxon>
        <taxon>Apocrita</taxon>
        <taxon>Aculeata</taxon>
        <taxon>Formicoidea</taxon>
        <taxon>Formicidae</taxon>
        <taxon>Myrmicinae</taxon>
        <taxon>Cyphomyrmex</taxon>
    </lineage>
</organism>
<proteinExistence type="predicted"/>